<reference evidence="5" key="1">
    <citation type="submission" date="2020-10" db="EMBL/GenBank/DDBJ databases">
        <authorList>
            <person name="Gilroy R."/>
        </authorList>
    </citation>
    <scope>NUCLEOTIDE SEQUENCE</scope>
    <source>
        <strain evidence="5">G3-3990</strain>
    </source>
</reference>
<proteinExistence type="predicted"/>
<dbReference type="GO" id="GO:0004764">
    <property type="term" value="F:shikimate 3-dehydrogenase (NADP+) activity"/>
    <property type="evidence" value="ECO:0007669"/>
    <property type="project" value="InterPro"/>
</dbReference>
<dbReference type="EMBL" id="JADIMG010000084">
    <property type="protein sequence ID" value="MBO8460415.1"/>
    <property type="molecule type" value="Genomic_DNA"/>
</dbReference>
<organism evidence="5 6">
    <name type="scientific">Candidatus Gallipaludibacter merdavium</name>
    <dbReference type="NCBI Taxonomy" id="2840839"/>
    <lineage>
        <taxon>Bacteria</taxon>
        <taxon>Pseudomonadati</taxon>
        <taxon>Bacteroidota</taxon>
        <taxon>Bacteroidia</taxon>
        <taxon>Bacteroidales</taxon>
        <taxon>Candidatus Gallipaludibacter</taxon>
    </lineage>
</organism>
<dbReference type="InterPro" id="IPR022893">
    <property type="entry name" value="Shikimate_DH_fam"/>
</dbReference>
<dbReference type="InterPro" id="IPR036291">
    <property type="entry name" value="NAD(P)-bd_dom_sf"/>
</dbReference>
<dbReference type="GO" id="GO:0050661">
    <property type="term" value="F:NADP binding"/>
    <property type="evidence" value="ECO:0007669"/>
    <property type="project" value="TreeGrafter"/>
</dbReference>
<name>A0A9D9N504_9BACT</name>
<dbReference type="GO" id="GO:0005829">
    <property type="term" value="C:cytosol"/>
    <property type="evidence" value="ECO:0007669"/>
    <property type="project" value="TreeGrafter"/>
</dbReference>
<evidence type="ECO:0000256" key="2">
    <source>
        <dbReference type="ARBA" id="ARBA00023002"/>
    </source>
</evidence>
<dbReference type="CDD" id="cd01065">
    <property type="entry name" value="NAD_bind_Shikimate_DH"/>
    <property type="match status" value="1"/>
</dbReference>
<dbReference type="GO" id="GO:0019632">
    <property type="term" value="P:shikimate metabolic process"/>
    <property type="evidence" value="ECO:0007669"/>
    <property type="project" value="TreeGrafter"/>
</dbReference>
<evidence type="ECO:0000259" key="4">
    <source>
        <dbReference type="Pfam" id="PF08501"/>
    </source>
</evidence>
<keyword evidence="3" id="KW-0057">Aromatic amino acid biosynthesis</keyword>
<gene>
    <name evidence="5" type="ORF">IAA73_08805</name>
</gene>
<evidence type="ECO:0000313" key="6">
    <source>
        <dbReference type="Proteomes" id="UP000823641"/>
    </source>
</evidence>
<comment type="caution">
    <text evidence="5">The sequence shown here is derived from an EMBL/GenBank/DDBJ whole genome shotgun (WGS) entry which is preliminary data.</text>
</comment>
<dbReference type="GO" id="GO:0009423">
    <property type="term" value="P:chorismate biosynthetic process"/>
    <property type="evidence" value="ECO:0007669"/>
    <property type="project" value="TreeGrafter"/>
</dbReference>
<dbReference type="Pfam" id="PF08501">
    <property type="entry name" value="Shikimate_dh_N"/>
    <property type="match status" value="1"/>
</dbReference>
<protein>
    <submittedName>
        <fullName evidence="5">Shikimate dehydrogenase</fullName>
    </submittedName>
</protein>
<reference evidence="5" key="2">
    <citation type="journal article" date="2021" name="PeerJ">
        <title>Extensive microbial diversity within the chicken gut microbiome revealed by metagenomics and culture.</title>
        <authorList>
            <person name="Gilroy R."/>
            <person name="Ravi A."/>
            <person name="Getino M."/>
            <person name="Pursley I."/>
            <person name="Horton D.L."/>
            <person name="Alikhan N.F."/>
            <person name="Baker D."/>
            <person name="Gharbi K."/>
            <person name="Hall N."/>
            <person name="Watson M."/>
            <person name="Adriaenssens E.M."/>
            <person name="Foster-Nyarko E."/>
            <person name="Jarju S."/>
            <person name="Secka A."/>
            <person name="Antonio M."/>
            <person name="Oren A."/>
            <person name="Chaudhuri R.R."/>
            <person name="La Ragione R."/>
            <person name="Hildebrand F."/>
            <person name="Pallen M.J."/>
        </authorList>
    </citation>
    <scope>NUCLEOTIDE SEQUENCE</scope>
    <source>
        <strain evidence="5">G3-3990</strain>
    </source>
</reference>
<dbReference type="Proteomes" id="UP000823641">
    <property type="component" value="Unassembled WGS sequence"/>
</dbReference>
<dbReference type="Gene3D" id="3.40.50.720">
    <property type="entry name" value="NAD(P)-binding Rossmann-like Domain"/>
    <property type="match status" value="1"/>
</dbReference>
<evidence type="ECO:0000313" key="5">
    <source>
        <dbReference type="EMBL" id="MBO8460415.1"/>
    </source>
</evidence>
<dbReference type="InterPro" id="IPR013708">
    <property type="entry name" value="Shikimate_DH-bd_N"/>
</dbReference>
<keyword evidence="2" id="KW-0560">Oxidoreductase</keyword>
<comment type="pathway">
    <text evidence="1">Metabolic intermediate biosynthesis; chorismate biosynthesis; chorismate from D-erythrose 4-phosphate and phosphoenolpyruvate: step 4/7.</text>
</comment>
<dbReference type="AlphaFoldDB" id="A0A9D9N504"/>
<dbReference type="SUPFAM" id="SSF53223">
    <property type="entry name" value="Aminoacid dehydrogenase-like, N-terminal domain"/>
    <property type="match status" value="1"/>
</dbReference>
<evidence type="ECO:0000256" key="3">
    <source>
        <dbReference type="ARBA" id="ARBA00023141"/>
    </source>
</evidence>
<keyword evidence="3" id="KW-0028">Amino-acid biosynthesis</keyword>
<accession>A0A9D9N504</accession>
<dbReference type="InterPro" id="IPR046346">
    <property type="entry name" value="Aminoacid_DH-like_N_sf"/>
</dbReference>
<evidence type="ECO:0000256" key="1">
    <source>
        <dbReference type="ARBA" id="ARBA00004871"/>
    </source>
</evidence>
<dbReference type="PANTHER" id="PTHR21089:SF1">
    <property type="entry name" value="BIFUNCTIONAL 3-DEHYDROQUINATE DEHYDRATASE_SHIKIMATE DEHYDROGENASE, CHLOROPLASTIC"/>
    <property type="match status" value="1"/>
</dbReference>
<dbReference type="Gene3D" id="3.40.50.10860">
    <property type="entry name" value="Leucine Dehydrogenase, chain A, domain 1"/>
    <property type="match status" value="1"/>
</dbReference>
<sequence length="247" mass="28075">MRYFGLIGKPLVHSFSQRYFTQKFQEESIDAAYGLYELDKIEDLKQLCQQKSFSGLNVTIPYKQSVLPYLSEFDETARAVGAVNVIKFVRRSGEVVLKGYNSDVIGFHDSLVPLLRPYHKRALVFGTGGASKAVEYVLSRLGIEVQLVSRQAKDSVLSYEQITPEVLQSYQLLVNATPLGTFPHVDTCVDIPYQNITNKHLLYDLVYNPQETLFLRHGKERGAQVMNGYAMLRGQAEAAWEIWNKQE</sequence>
<dbReference type="GO" id="GO:0009073">
    <property type="term" value="P:aromatic amino acid family biosynthetic process"/>
    <property type="evidence" value="ECO:0007669"/>
    <property type="project" value="UniProtKB-KW"/>
</dbReference>
<dbReference type="PANTHER" id="PTHR21089">
    <property type="entry name" value="SHIKIMATE DEHYDROGENASE"/>
    <property type="match status" value="1"/>
</dbReference>
<feature type="domain" description="Shikimate dehydrogenase substrate binding N-terminal" evidence="4">
    <location>
        <begin position="6"/>
        <end position="86"/>
    </location>
</feature>
<dbReference type="SUPFAM" id="SSF51735">
    <property type="entry name" value="NAD(P)-binding Rossmann-fold domains"/>
    <property type="match status" value="1"/>
</dbReference>